<sequence>MRPALLPLPAFETALHTYEAGDPAGPLVVFVPGNSMGADLFQGQLQAPELQAFRLVALDLPGLGLSPRVAALYAPDRLGAALVAAVETLAEGRPALVVGHSYGGNLLLEELPRLSWLRGLLLLGAPPVGTADLAAAFRFDATGQLLYAPELSAAQAEALAAWCLRADAPAAEQALVAADVLRADGRVRTELAAYIGNGLLRDERAHVAATSVPLAFATGEQERALDFAYFDTLAAPTRWGQSLHLLPGAAHLPFLENPVAFNRLLLAFAAATALP</sequence>
<protein>
    <submittedName>
        <fullName evidence="2">Alpha/beta hydrolase</fullName>
    </submittedName>
</protein>
<organism evidence="2 3">
    <name type="scientific">Hymenobacter monticola</name>
    <dbReference type="NCBI Taxonomy" id="1705399"/>
    <lineage>
        <taxon>Bacteria</taxon>
        <taxon>Pseudomonadati</taxon>
        <taxon>Bacteroidota</taxon>
        <taxon>Cytophagia</taxon>
        <taxon>Cytophagales</taxon>
        <taxon>Hymenobacteraceae</taxon>
        <taxon>Hymenobacter</taxon>
    </lineage>
</organism>
<dbReference type="GO" id="GO:0016787">
    <property type="term" value="F:hydrolase activity"/>
    <property type="evidence" value="ECO:0007669"/>
    <property type="project" value="UniProtKB-KW"/>
</dbReference>
<gene>
    <name evidence="2" type="ORF">MTP16_02900</name>
</gene>
<dbReference type="InterPro" id="IPR029058">
    <property type="entry name" value="AB_hydrolase_fold"/>
</dbReference>
<keyword evidence="2" id="KW-0378">Hydrolase</keyword>
<keyword evidence="3" id="KW-1185">Reference proteome</keyword>
<feature type="domain" description="AB hydrolase-1" evidence="1">
    <location>
        <begin position="28"/>
        <end position="263"/>
    </location>
</feature>
<accession>A0ABY4B608</accession>
<dbReference type="SUPFAM" id="SSF53474">
    <property type="entry name" value="alpha/beta-Hydrolases"/>
    <property type="match status" value="1"/>
</dbReference>
<dbReference type="EMBL" id="CP094534">
    <property type="protein sequence ID" value="UOE34609.1"/>
    <property type="molecule type" value="Genomic_DNA"/>
</dbReference>
<dbReference type="InterPro" id="IPR000073">
    <property type="entry name" value="AB_hydrolase_1"/>
</dbReference>
<dbReference type="Gene3D" id="3.40.50.1820">
    <property type="entry name" value="alpha/beta hydrolase"/>
    <property type="match status" value="1"/>
</dbReference>
<evidence type="ECO:0000313" key="3">
    <source>
        <dbReference type="Proteomes" id="UP000831390"/>
    </source>
</evidence>
<dbReference type="Pfam" id="PF12697">
    <property type="entry name" value="Abhydrolase_6"/>
    <property type="match status" value="1"/>
</dbReference>
<name>A0ABY4B608_9BACT</name>
<dbReference type="RefSeq" id="WP_243515812.1">
    <property type="nucleotide sequence ID" value="NZ_CP094534.1"/>
</dbReference>
<dbReference type="PANTHER" id="PTHR43689">
    <property type="entry name" value="HYDROLASE"/>
    <property type="match status" value="1"/>
</dbReference>
<evidence type="ECO:0000313" key="2">
    <source>
        <dbReference type="EMBL" id="UOE34609.1"/>
    </source>
</evidence>
<evidence type="ECO:0000259" key="1">
    <source>
        <dbReference type="Pfam" id="PF12697"/>
    </source>
</evidence>
<reference evidence="2 3" key="1">
    <citation type="submission" date="2022-03" db="EMBL/GenBank/DDBJ databases">
        <title>Hymenobactersp. isolated from the air.</title>
        <authorList>
            <person name="Won M."/>
            <person name="Kwon S.-W."/>
        </authorList>
    </citation>
    <scope>NUCLEOTIDE SEQUENCE [LARGE SCALE GENOMIC DNA]</scope>
    <source>
        <strain evidence="2 3">KACC 22596</strain>
    </source>
</reference>
<proteinExistence type="predicted"/>
<dbReference type="Proteomes" id="UP000831390">
    <property type="component" value="Chromosome"/>
</dbReference>
<dbReference type="PANTHER" id="PTHR43689:SF8">
    <property type="entry name" value="ALPHA_BETA-HYDROLASES SUPERFAMILY PROTEIN"/>
    <property type="match status" value="1"/>
</dbReference>